<dbReference type="EMBL" id="BSXS01005092">
    <property type="protein sequence ID" value="GME83914.1"/>
    <property type="molecule type" value="Genomic_DNA"/>
</dbReference>
<reference evidence="1" key="1">
    <citation type="submission" date="2023-04" db="EMBL/GenBank/DDBJ databases">
        <title>Ambrosiozyma monospora NBRC 10751.</title>
        <authorList>
            <person name="Ichikawa N."/>
            <person name="Sato H."/>
            <person name="Tonouchi N."/>
        </authorList>
    </citation>
    <scope>NUCLEOTIDE SEQUENCE</scope>
    <source>
        <strain evidence="1">NBRC 10751</strain>
    </source>
</reference>
<accession>A0ACB5T8X5</accession>
<gene>
    <name evidence="1" type="ORF">Amon02_000649600</name>
</gene>
<keyword evidence="2" id="KW-1185">Reference proteome</keyword>
<organism evidence="1 2">
    <name type="scientific">Ambrosiozyma monospora</name>
    <name type="common">Yeast</name>
    <name type="synonym">Endomycopsis monosporus</name>
    <dbReference type="NCBI Taxonomy" id="43982"/>
    <lineage>
        <taxon>Eukaryota</taxon>
        <taxon>Fungi</taxon>
        <taxon>Dikarya</taxon>
        <taxon>Ascomycota</taxon>
        <taxon>Saccharomycotina</taxon>
        <taxon>Pichiomycetes</taxon>
        <taxon>Pichiales</taxon>
        <taxon>Pichiaceae</taxon>
        <taxon>Ambrosiozyma</taxon>
    </lineage>
</organism>
<protein>
    <submittedName>
        <fullName evidence="1">Unnamed protein product</fullName>
    </submittedName>
</protein>
<comment type="caution">
    <text evidence="1">The sequence shown here is derived from an EMBL/GenBank/DDBJ whole genome shotgun (WGS) entry which is preliminary data.</text>
</comment>
<proteinExistence type="predicted"/>
<evidence type="ECO:0000313" key="1">
    <source>
        <dbReference type="EMBL" id="GME83914.1"/>
    </source>
</evidence>
<evidence type="ECO:0000313" key="2">
    <source>
        <dbReference type="Proteomes" id="UP001165064"/>
    </source>
</evidence>
<sequence length="170" mass="19027">MMTKQFIELISTTGNDIIYHPDAKFHRYKKLVYNATFNTTCALVGIDTGRLELAGTLDTVTIPAMREVLKIAKADGVELPADSINSVVHSDDGDWFKPSMLVDVEKGNPIELEAILGNLLVVGKELKVETPVLSLIYELLKSVQYRLKEAKGLFKVNDAEPRPISKRYYE</sequence>
<name>A0ACB5T8X5_AMBMO</name>
<dbReference type="Proteomes" id="UP001165064">
    <property type="component" value="Unassembled WGS sequence"/>
</dbReference>